<evidence type="ECO:0000313" key="5">
    <source>
        <dbReference type="Proteomes" id="UP000075260"/>
    </source>
</evidence>
<dbReference type="Proteomes" id="UP000075260">
    <property type="component" value="Unassembled WGS sequence"/>
</dbReference>
<accession>A0A150Q2U1</accession>
<protein>
    <recommendedName>
        <fullName evidence="6">Cartilage oligomeric matrix protein</fullName>
    </recommendedName>
</protein>
<dbReference type="AlphaFoldDB" id="A0A150Q2U1"/>
<evidence type="ECO:0000313" key="4">
    <source>
        <dbReference type="EMBL" id="KYF62056.1"/>
    </source>
</evidence>
<evidence type="ECO:0000256" key="1">
    <source>
        <dbReference type="ARBA" id="ARBA00022729"/>
    </source>
</evidence>
<keyword evidence="2" id="KW-0106">Calcium</keyword>
<dbReference type="SUPFAM" id="SSF103647">
    <property type="entry name" value="TSP type-3 repeat"/>
    <property type="match status" value="2"/>
</dbReference>
<gene>
    <name evidence="4" type="ORF">BE15_11290</name>
</gene>
<dbReference type="InterPro" id="IPR017897">
    <property type="entry name" value="Thrombospondin_3_rpt"/>
</dbReference>
<dbReference type="EMBL" id="JEMA01001130">
    <property type="protein sequence ID" value="KYF62056.1"/>
    <property type="molecule type" value="Genomic_DNA"/>
</dbReference>
<dbReference type="PANTHER" id="PTHR10199">
    <property type="entry name" value="THROMBOSPONDIN"/>
    <property type="match status" value="1"/>
</dbReference>
<dbReference type="RefSeq" id="WP_061612837.1">
    <property type="nucleotide sequence ID" value="NZ_JEMA01001130.1"/>
</dbReference>
<dbReference type="PANTHER" id="PTHR10199:SF100">
    <property type="entry name" value="THROMBOSPONDIN, ISOFORM A"/>
    <property type="match status" value="1"/>
</dbReference>
<dbReference type="InterPro" id="IPR028974">
    <property type="entry name" value="TSP_type-3_rpt"/>
</dbReference>
<dbReference type="Gene3D" id="4.10.1080.10">
    <property type="entry name" value="TSP type-3 repeat"/>
    <property type="match status" value="2"/>
</dbReference>
<organism evidence="4 5">
    <name type="scientific">Sorangium cellulosum</name>
    <name type="common">Polyangium cellulosum</name>
    <dbReference type="NCBI Taxonomy" id="56"/>
    <lineage>
        <taxon>Bacteria</taxon>
        <taxon>Pseudomonadati</taxon>
        <taxon>Myxococcota</taxon>
        <taxon>Polyangia</taxon>
        <taxon>Polyangiales</taxon>
        <taxon>Polyangiaceae</taxon>
        <taxon>Sorangium</taxon>
    </lineage>
</organism>
<keyword evidence="1 3" id="KW-0732">Signal</keyword>
<reference evidence="4 5" key="1">
    <citation type="submission" date="2014-02" db="EMBL/GenBank/DDBJ databases">
        <title>The small core and large imbalanced accessory genome model reveals a collaborative survival strategy of Sorangium cellulosum strains in nature.</title>
        <authorList>
            <person name="Han K."/>
            <person name="Peng R."/>
            <person name="Blom J."/>
            <person name="Li Y.-Z."/>
        </authorList>
    </citation>
    <scope>NUCLEOTIDE SEQUENCE [LARGE SCALE GENOMIC DNA]</scope>
    <source>
        <strain evidence="4 5">So0008-312</strain>
    </source>
</reference>
<dbReference type="NCBIfam" id="NF033679">
    <property type="entry name" value="DNRLRE_dom"/>
    <property type="match status" value="1"/>
</dbReference>
<evidence type="ECO:0000256" key="3">
    <source>
        <dbReference type="SAM" id="SignalP"/>
    </source>
</evidence>
<feature type="signal peptide" evidence="3">
    <location>
        <begin position="1"/>
        <end position="27"/>
    </location>
</feature>
<dbReference type="PROSITE" id="PS51234">
    <property type="entry name" value="TSP3"/>
    <property type="match status" value="1"/>
</dbReference>
<evidence type="ECO:0008006" key="6">
    <source>
        <dbReference type="Google" id="ProtNLM"/>
    </source>
</evidence>
<dbReference type="GO" id="GO:0007155">
    <property type="term" value="P:cell adhesion"/>
    <property type="evidence" value="ECO:0007669"/>
    <property type="project" value="InterPro"/>
</dbReference>
<sequence>MRHIRTSAARACFVLFLLAVFPGTALGAATAITFNINHADCGSAEFALYLNGVLLDTVASDKRCYCNNMTLTKTFTDPAVLALYDPATCNDVRVDINRGQSVFLGFVSIDVASTEGSSRLCLFDALSSRTPCADRNVCDAYHRSVTSLGNYDGDGVAPGIGVGCDNCAYHKNADQADTDGDGIGDVCDPCPRGDSDGDGVCDATDNCRVAANPGQADRDRDRVGDACDNCADASNPDQADADGDGIGDVCDPCPRGDSDGDGVCDATDNCRVAANPGQADRDRDRVGDACDNCADASNPDQADADGDGIGDVCDPCPRGDTDGDGVCDATDNCPATPNPDQVDSNGDGHGDACVGVCVTLQRGASGQVADALLLEAYPDYSDGQSPYNATGTAHGARQQALYWFGLDGIPVGATVTSAEFGAVAFGSSDQIVRVHRVTAPWSEGNVTWRSFAASYDGAVEADLGWAGPYAVTADLTELVQAWVDGAAPNHGFLLEEDPTGTTSYRTSDHPDQSDRPWIEVCYLAP</sequence>
<dbReference type="Pfam" id="PF02412">
    <property type="entry name" value="TSP_3"/>
    <property type="match status" value="3"/>
</dbReference>
<proteinExistence type="predicted"/>
<evidence type="ECO:0000256" key="2">
    <source>
        <dbReference type="ARBA" id="ARBA00022837"/>
    </source>
</evidence>
<dbReference type="GO" id="GO:0005509">
    <property type="term" value="F:calcium ion binding"/>
    <property type="evidence" value="ECO:0007669"/>
    <property type="project" value="InterPro"/>
</dbReference>
<feature type="chain" id="PRO_5007566190" description="Cartilage oligomeric matrix protein" evidence="3">
    <location>
        <begin position="28"/>
        <end position="525"/>
    </location>
</feature>
<dbReference type="InterPro" id="IPR003367">
    <property type="entry name" value="Thrombospondin_3-like_rpt"/>
</dbReference>
<comment type="caution">
    <text evidence="4">The sequence shown here is derived from an EMBL/GenBank/DDBJ whole genome shotgun (WGS) entry which is preliminary data.</text>
</comment>
<name>A0A150Q2U1_SORCE</name>